<evidence type="ECO:0000256" key="5">
    <source>
        <dbReference type="ARBA" id="ARBA00022695"/>
    </source>
</evidence>
<dbReference type="NCBIfam" id="TIGR00125">
    <property type="entry name" value="cyt_tran_rel"/>
    <property type="match status" value="2"/>
</dbReference>
<dbReference type="Proteomes" id="UP000039865">
    <property type="component" value="Unassembled WGS sequence"/>
</dbReference>
<dbReference type="InterPro" id="IPR014729">
    <property type="entry name" value="Rossmann-like_a/b/a_fold"/>
</dbReference>
<comment type="similarity">
    <text evidence="2">Belongs to the cytidylyltransferase family.</text>
</comment>
<evidence type="ECO:0000256" key="3">
    <source>
        <dbReference type="ARBA" id="ARBA00022516"/>
    </source>
</evidence>
<keyword evidence="6" id="KW-0443">Lipid metabolism</keyword>
<evidence type="ECO:0000313" key="15">
    <source>
        <dbReference type="Proteomes" id="UP000039865"/>
    </source>
</evidence>
<dbReference type="GO" id="GO:0005737">
    <property type="term" value="C:cytoplasm"/>
    <property type="evidence" value="ECO:0007669"/>
    <property type="project" value="TreeGrafter"/>
</dbReference>
<keyword evidence="4 14" id="KW-0808">Transferase</keyword>
<proteinExistence type="inferred from homology"/>
<evidence type="ECO:0000256" key="6">
    <source>
        <dbReference type="ARBA" id="ARBA00023098"/>
    </source>
</evidence>
<keyword evidence="7" id="KW-0594">Phospholipid biosynthesis</keyword>
<dbReference type="GO" id="GO:0004306">
    <property type="term" value="F:ethanolamine-phosphate cytidylyltransferase activity"/>
    <property type="evidence" value="ECO:0007669"/>
    <property type="project" value="UniProtKB-EC"/>
</dbReference>
<dbReference type="EMBL" id="CCKQ01018404">
    <property type="protein sequence ID" value="CDW90365.1"/>
    <property type="molecule type" value="Genomic_DNA"/>
</dbReference>
<dbReference type="OrthoDB" id="40021at2759"/>
<name>A0A078B778_STYLE</name>
<protein>
    <recommendedName>
        <fullName evidence="10">ethanolamine-phosphate cytidylyltransferase</fullName>
        <ecNumber evidence="10">2.7.7.14</ecNumber>
    </recommendedName>
    <alternativeName>
        <fullName evidence="11">CTP:phosphoethanolamine cytidylyltransferase</fullName>
    </alternativeName>
</protein>
<dbReference type="InterPro" id="IPR004821">
    <property type="entry name" value="Cyt_trans-like"/>
</dbReference>
<evidence type="ECO:0000256" key="1">
    <source>
        <dbReference type="ARBA" id="ARBA00005189"/>
    </source>
</evidence>
<dbReference type="PANTHER" id="PTHR45780:SF2">
    <property type="entry name" value="ETHANOLAMINE-PHOSPHATE CYTIDYLYLTRANSFERASE"/>
    <property type="match status" value="1"/>
</dbReference>
<feature type="domain" description="Cytidyltransferase-like" evidence="13">
    <location>
        <begin position="964"/>
        <end position="1050"/>
    </location>
</feature>
<evidence type="ECO:0000256" key="10">
    <source>
        <dbReference type="ARBA" id="ARBA00024221"/>
    </source>
</evidence>
<dbReference type="EC" id="2.7.7.14" evidence="10"/>
<evidence type="ECO:0000256" key="7">
    <source>
        <dbReference type="ARBA" id="ARBA00023209"/>
    </source>
</evidence>
<comment type="pathway">
    <text evidence="1">Lipid metabolism.</text>
</comment>
<keyword evidence="15" id="KW-1185">Reference proteome</keyword>
<dbReference type="AlphaFoldDB" id="A0A078B778"/>
<keyword evidence="5 14" id="KW-0548">Nucleotidyltransferase</keyword>
<dbReference type="PANTHER" id="PTHR45780">
    <property type="entry name" value="ETHANOLAMINE-PHOSPHATE CYTIDYLYLTRANSFERASE"/>
    <property type="match status" value="1"/>
</dbReference>
<feature type="region of interest" description="Disordered" evidence="12">
    <location>
        <begin position="388"/>
        <end position="422"/>
    </location>
</feature>
<accession>A0A078B778</accession>
<dbReference type="UniPathway" id="UPA00558">
    <property type="reaction ID" value="UER00742"/>
</dbReference>
<evidence type="ECO:0000256" key="2">
    <source>
        <dbReference type="ARBA" id="ARBA00010101"/>
    </source>
</evidence>
<feature type="domain" description="Cytidyltransferase-like" evidence="13">
    <location>
        <begin position="747"/>
        <end position="870"/>
    </location>
</feature>
<dbReference type="InterPro" id="IPR044608">
    <property type="entry name" value="Ect1/PCYT2"/>
</dbReference>
<evidence type="ECO:0000313" key="14">
    <source>
        <dbReference type="EMBL" id="CDW90365.1"/>
    </source>
</evidence>
<keyword evidence="8" id="KW-1208">Phospholipid metabolism</keyword>
<dbReference type="Pfam" id="PF01467">
    <property type="entry name" value="CTP_transf_like"/>
    <property type="match status" value="2"/>
</dbReference>
<dbReference type="InParanoid" id="A0A078B778"/>
<keyword evidence="3" id="KW-0444">Lipid biosynthesis</keyword>
<gene>
    <name evidence="14" type="primary">Contig19091.g20242</name>
    <name evidence="14" type="ORF">STYLEM_19507</name>
</gene>
<reference evidence="14 15" key="1">
    <citation type="submission" date="2014-06" db="EMBL/GenBank/DDBJ databases">
        <authorList>
            <person name="Swart Estienne"/>
        </authorList>
    </citation>
    <scope>NUCLEOTIDE SEQUENCE [LARGE SCALE GENOMIC DNA]</scope>
    <source>
        <strain evidence="14 15">130c</strain>
    </source>
</reference>
<evidence type="ECO:0000256" key="4">
    <source>
        <dbReference type="ARBA" id="ARBA00022679"/>
    </source>
</evidence>
<evidence type="ECO:0000256" key="11">
    <source>
        <dbReference type="ARBA" id="ARBA00031473"/>
    </source>
</evidence>
<organism evidence="14 15">
    <name type="scientific">Stylonychia lemnae</name>
    <name type="common">Ciliate</name>
    <dbReference type="NCBI Taxonomy" id="5949"/>
    <lineage>
        <taxon>Eukaryota</taxon>
        <taxon>Sar</taxon>
        <taxon>Alveolata</taxon>
        <taxon>Ciliophora</taxon>
        <taxon>Intramacronucleata</taxon>
        <taxon>Spirotrichea</taxon>
        <taxon>Stichotrichia</taxon>
        <taxon>Sporadotrichida</taxon>
        <taxon>Oxytrichidae</taxon>
        <taxon>Stylonychinae</taxon>
        <taxon>Stylonychia</taxon>
    </lineage>
</organism>
<sequence length="1128" mass="125620">MLFFLIAYAQNVQGQTSIQSQGASVTIYESFSNYVRDFFNSIFSSPAPSPQASNTTSNTNSTIIPQTPPIEKQNITKVMNQTTVLQNTTTSTATIVEQQPINTNSSQNQTIITIREQINQTLQQSQVQFVNDSAQIISNLSKFNVLNFANAVQQPQIIQITLKTSILQIKVLNNSQINQTLEVKQTNQTTTLDPNQTKVIIENNTNIIPGLNQSQPTGQNLTNISTLILNSTNDLLITGQNSSTIPVITQQQINSSTNQNVSSLEISLNQTQNNNTATSNVITQNNTAIIQNQEIIPQLNQVNNSSNVSLPTNETTQSINQNNQTQGTPAQVITYNTTINITKITINQTVPQQIDLNATNSINSSNQNQSVQPMSLIQVNSAPFSAQNTLISTNPNDQKRSSQSDKITDPLIKTQNQSNPSIHIGDSVNVRVIENLNQVVIINQGQQPIQIYQSSWSDSNVQPNNYSSMHNPQQSQPALGVSQVSYTSGQKSQSIQQVASSPNTLTNKLNSEVNNSFSQMNDARMKQLNLLDSYLVLQAVELNCSTLCVFNCLYIATTMQSKVTCMDTCLCFGNNTLDQSQNSQPVTAAPSIAKNISLIQLEKSHYKDQGMIAQTNTSGTKIPKLTEEVCFELLYFSKLTQLINNSEYMQKVLSHLRDSFSIEEGGQPSTQSHDPNYLVLDAYHTATVSFKKLEALVRVDKGSDSDDAIQEITDYVEKMHNSKKSKSSQDLVALQSNLVKEPVRIYVDGGFDLIHSGHYNAIRQAKALGDILVVGVNSDAEILRNKGPTVLTCKERADILRACKWVDEVHEDTEYTVRIETLDRYNCQYYAHGDDPVFDADGTDMCGLLSQIGRFKMFKRTEGVSTTDIVGKLLLLTKDNSSKGRGRAGSFEKPMISTEYVKEVRRIEKEEVKNENTNLSSLAPERQTASAISIPTSHFLATTRRIMHFSNNREPKATDRVVYISGSFDLLHNGHIETLRKAKAQGDFLFVGVWPDETVNFFKGSNHPILSLHERVLMVLACKYVDDVVVGAQYQITKDLIKSLNIQKVVQAKTKEDIILEEHAHIDPNQVAKEIGIFEEFDIETDVTVETIAQRVVENREKYKAKYDKKIAQQDKYYAQDKQYVAEL</sequence>
<evidence type="ECO:0000256" key="8">
    <source>
        <dbReference type="ARBA" id="ARBA00023264"/>
    </source>
</evidence>
<feature type="compositionally biased region" description="Basic and acidic residues" evidence="12">
    <location>
        <begin position="397"/>
        <end position="408"/>
    </location>
</feature>
<evidence type="ECO:0000259" key="13">
    <source>
        <dbReference type="Pfam" id="PF01467"/>
    </source>
</evidence>
<dbReference type="SUPFAM" id="SSF52374">
    <property type="entry name" value="Nucleotidylyl transferase"/>
    <property type="match status" value="2"/>
</dbReference>
<evidence type="ECO:0000256" key="12">
    <source>
        <dbReference type="SAM" id="MobiDB-lite"/>
    </source>
</evidence>
<dbReference type="GO" id="GO:0006646">
    <property type="term" value="P:phosphatidylethanolamine biosynthetic process"/>
    <property type="evidence" value="ECO:0007669"/>
    <property type="project" value="UniProtKB-UniPathway"/>
</dbReference>
<comment type="pathway">
    <text evidence="9">Phospholipid metabolism; phosphatidylethanolamine biosynthesis; phosphatidylethanolamine from ethanolamine: step 2/3.</text>
</comment>
<dbReference type="InterPro" id="IPR041723">
    <property type="entry name" value="CCT"/>
</dbReference>
<dbReference type="CDD" id="cd02174">
    <property type="entry name" value="CCT"/>
    <property type="match status" value="1"/>
</dbReference>
<dbReference type="Gene3D" id="3.40.50.620">
    <property type="entry name" value="HUPs"/>
    <property type="match status" value="2"/>
</dbReference>
<evidence type="ECO:0000256" key="9">
    <source>
        <dbReference type="ARBA" id="ARBA00024191"/>
    </source>
</evidence>